<dbReference type="Proteomes" id="UP000034164">
    <property type="component" value="Unassembled WGS sequence"/>
</dbReference>
<dbReference type="PANTHER" id="PTHR43441">
    <property type="entry name" value="RIBOSOMAL-PROTEIN-SERINE ACETYLTRANSFERASE"/>
    <property type="match status" value="1"/>
</dbReference>
<dbReference type="SUPFAM" id="SSF55729">
    <property type="entry name" value="Acyl-CoA N-acyltransferases (Nat)"/>
    <property type="match status" value="1"/>
</dbReference>
<dbReference type="VEuPathDB" id="FungiDB:EMCG_04332"/>
<dbReference type="Gene3D" id="3.40.630.30">
    <property type="match status" value="1"/>
</dbReference>
<evidence type="ECO:0000313" key="2">
    <source>
        <dbReference type="EMBL" id="KKZ60997.1"/>
    </source>
</evidence>
<evidence type="ECO:0000313" key="3">
    <source>
        <dbReference type="Proteomes" id="UP000034164"/>
    </source>
</evidence>
<sequence length="236" mass="27012">MAEPQLGPIVLGNSAIQPTRKSLHGRTITLEPLNMEHSDALFSCLGGTENMRIWDYMPVGPFTSKAEFDSFIAISAKSEDPLFFSIIDRTALNGNYSGKAIGFLSLLRMDVKNRVVEIGWVAFSRMLQRTTAATETFYVLLKWVFDELHFRRCEWKCNDLNVPSKRAAARLGFVFEGIFRKHMIVKGRNRDSAWFSIVDEEWEGGVRGAFEEWLNSDNFDSEGRQKKDLMSIRQKQ</sequence>
<dbReference type="AlphaFoldDB" id="A0A0G2HSA8"/>
<dbReference type="InterPro" id="IPR016181">
    <property type="entry name" value="Acyl_CoA_acyltransferase"/>
</dbReference>
<comment type="caution">
    <text evidence="2">The sequence shown here is derived from an EMBL/GenBank/DDBJ whole genome shotgun (WGS) entry which is preliminary data.</text>
</comment>
<protein>
    <recommendedName>
        <fullName evidence="1">N-acetyltransferase domain-containing protein</fullName>
    </recommendedName>
</protein>
<proteinExistence type="predicted"/>
<name>A0A0G2HSA8_9EURO</name>
<organism evidence="2 3">
    <name type="scientific">[Emmonsia] crescens</name>
    <dbReference type="NCBI Taxonomy" id="73230"/>
    <lineage>
        <taxon>Eukaryota</taxon>
        <taxon>Fungi</taxon>
        <taxon>Dikarya</taxon>
        <taxon>Ascomycota</taxon>
        <taxon>Pezizomycotina</taxon>
        <taxon>Eurotiomycetes</taxon>
        <taxon>Eurotiomycetidae</taxon>
        <taxon>Onygenales</taxon>
        <taxon>Ajellomycetaceae</taxon>
        <taxon>Emergomyces</taxon>
    </lineage>
</organism>
<accession>A0A0G2HSA8</accession>
<dbReference type="Pfam" id="PF13302">
    <property type="entry name" value="Acetyltransf_3"/>
    <property type="match status" value="1"/>
</dbReference>
<dbReference type="OrthoDB" id="41238at2759"/>
<reference evidence="3" key="1">
    <citation type="journal article" date="2015" name="PLoS Genet.">
        <title>The dynamic genome and transcriptome of the human fungal pathogen Blastomyces and close relative Emmonsia.</title>
        <authorList>
            <person name="Munoz J.F."/>
            <person name="Gauthier G.M."/>
            <person name="Desjardins C.A."/>
            <person name="Gallo J.E."/>
            <person name="Holder J."/>
            <person name="Sullivan T.D."/>
            <person name="Marty A.J."/>
            <person name="Carmen J.C."/>
            <person name="Chen Z."/>
            <person name="Ding L."/>
            <person name="Gujja S."/>
            <person name="Magrini V."/>
            <person name="Misas E."/>
            <person name="Mitreva M."/>
            <person name="Priest M."/>
            <person name="Saif S."/>
            <person name="Whiston E.A."/>
            <person name="Young S."/>
            <person name="Zeng Q."/>
            <person name="Goldman W.E."/>
            <person name="Mardis E.R."/>
            <person name="Taylor J.W."/>
            <person name="McEwen J.G."/>
            <person name="Clay O.K."/>
            <person name="Klein B.S."/>
            <person name="Cuomo C.A."/>
        </authorList>
    </citation>
    <scope>NUCLEOTIDE SEQUENCE [LARGE SCALE GENOMIC DNA]</scope>
    <source>
        <strain evidence="3">UAMH 3008</strain>
    </source>
</reference>
<dbReference type="InterPro" id="IPR051908">
    <property type="entry name" value="Ribosomal_N-acetyltransferase"/>
</dbReference>
<dbReference type="GO" id="GO:1990189">
    <property type="term" value="F:protein N-terminal-serine acetyltransferase activity"/>
    <property type="evidence" value="ECO:0007669"/>
    <property type="project" value="TreeGrafter"/>
</dbReference>
<dbReference type="EMBL" id="LCZI01001382">
    <property type="protein sequence ID" value="KKZ60997.1"/>
    <property type="molecule type" value="Genomic_DNA"/>
</dbReference>
<feature type="domain" description="N-acetyltransferase" evidence="1">
    <location>
        <begin position="28"/>
        <end position="174"/>
    </location>
</feature>
<evidence type="ECO:0000259" key="1">
    <source>
        <dbReference type="Pfam" id="PF13302"/>
    </source>
</evidence>
<dbReference type="InterPro" id="IPR000182">
    <property type="entry name" value="GNAT_dom"/>
</dbReference>
<dbReference type="FunFam" id="3.40.630.30:FF:000047">
    <property type="entry name" value="Acetyltransferase, GNAT family"/>
    <property type="match status" value="1"/>
</dbReference>
<dbReference type="PANTHER" id="PTHR43441:SF2">
    <property type="entry name" value="FAMILY ACETYLTRANSFERASE, PUTATIVE (AFU_ORTHOLOGUE AFUA_7G00850)-RELATED"/>
    <property type="match status" value="1"/>
</dbReference>
<dbReference type="GO" id="GO:0008999">
    <property type="term" value="F:protein-N-terminal-alanine acetyltransferase activity"/>
    <property type="evidence" value="ECO:0007669"/>
    <property type="project" value="TreeGrafter"/>
</dbReference>
<gene>
    <name evidence="2" type="ORF">EMCG_04332</name>
</gene>